<dbReference type="OrthoDB" id="613763at2759"/>
<dbReference type="GO" id="GO:0005666">
    <property type="term" value="C:RNA polymerase III complex"/>
    <property type="evidence" value="ECO:0007669"/>
    <property type="project" value="InterPro"/>
</dbReference>
<evidence type="ECO:0000256" key="4">
    <source>
        <dbReference type="SAM" id="MobiDB-lite"/>
    </source>
</evidence>
<evidence type="ECO:0000313" key="5">
    <source>
        <dbReference type="EMBL" id="GBE78223.1"/>
    </source>
</evidence>
<reference evidence="5 6" key="1">
    <citation type="journal article" date="2018" name="Sci. Rep.">
        <title>Genome sequence of the cauliflower mushroom Sparassis crispa (Hanabiratake) and its association with beneficial usage.</title>
        <authorList>
            <person name="Kiyama R."/>
            <person name="Furutani Y."/>
            <person name="Kawaguchi K."/>
            <person name="Nakanishi T."/>
        </authorList>
    </citation>
    <scope>NUCLEOTIDE SEQUENCE [LARGE SCALE GENOMIC DNA]</scope>
</reference>
<sequence>MLLDVLVVDGQIEKIPSFGTLTWSVYSLDDPQDEDDDGQQSLEKRKRKFEDEEECGGSVPRKRMKTVNSNVDHRGALGDHDDLIDTSTSSKQRPSTRAKGKRAVTTTLSEVDSIPSLSEATAVTTADVDWGDVELGPHVYRAVSEERFSFGCSQAPCVRCPTFTSCREGGPVNPRDCIYYDAWSTAVP</sequence>
<dbReference type="STRING" id="139825.A0A401G7U6"/>
<comment type="caution">
    <text evidence="5">The sequence shown here is derived from an EMBL/GenBank/DDBJ whole genome shotgun (WGS) entry which is preliminary data.</text>
</comment>
<feature type="region of interest" description="Disordered" evidence="4">
    <location>
        <begin position="27"/>
        <end position="101"/>
    </location>
</feature>
<dbReference type="EMBL" id="BFAD01000001">
    <property type="protein sequence ID" value="GBE78223.1"/>
    <property type="molecule type" value="Genomic_DNA"/>
</dbReference>
<dbReference type="GeneID" id="38775140"/>
<dbReference type="InterPro" id="IPR007832">
    <property type="entry name" value="RNA_pol_Rpc34"/>
</dbReference>
<gene>
    <name evidence="5" type="ORF">SCP_0111060</name>
</gene>
<dbReference type="Pfam" id="PF05158">
    <property type="entry name" value="RNA_pol_Rpc34"/>
    <property type="match status" value="1"/>
</dbReference>
<evidence type="ECO:0000313" key="6">
    <source>
        <dbReference type="Proteomes" id="UP000287166"/>
    </source>
</evidence>
<dbReference type="InterPro" id="IPR016049">
    <property type="entry name" value="RNA_pol_Rpc34-like"/>
</dbReference>
<evidence type="ECO:0000256" key="3">
    <source>
        <dbReference type="ARBA" id="ARBA00023242"/>
    </source>
</evidence>
<comment type="subcellular location">
    <subcellularLocation>
        <location evidence="1">Nucleus</location>
    </subcellularLocation>
</comment>
<dbReference type="GO" id="GO:0006383">
    <property type="term" value="P:transcription by RNA polymerase III"/>
    <property type="evidence" value="ECO:0007669"/>
    <property type="project" value="InterPro"/>
</dbReference>
<dbReference type="Proteomes" id="UP000287166">
    <property type="component" value="Unassembled WGS sequence"/>
</dbReference>
<keyword evidence="3" id="KW-0539">Nucleus</keyword>
<name>A0A401G7U6_9APHY</name>
<protein>
    <submittedName>
        <fullName evidence="5">Uncharacterized protein</fullName>
    </submittedName>
</protein>
<evidence type="ECO:0000256" key="2">
    <source>
        <dbReference type="ARBA" id="ARBA00023163"/>
    </source>
</evidence>
<dbReference type="PANTHER" id="PTHR12780">
    <property type="entry name" value="RNA POLYMERASE III DNA DIRECTED , 39KD SUBUNIT-RELATED"/>
    <property type="match status" value="1"/>
</dbReference>
<dbReference type="RefSeq" id="XP_027609136.1">
    <property type="nucleotide sequence ID" value="XM_027753335.1"/>
</dbReference>
<feature type="compositionally biased region" description="Basic and acidic residues" evidence="4">
    <location>
        <begin position="71"/>
        <end position="83"/>
    </location>
</feature>
<evidence type="ECO:0000256" key="1">
    <source>
        <dbReference type="ARBA" id="ARBA00004123"/>
    </source>
</evidence>
<dbReference type="AlphaFoldDB" id="A0A401G7U6"/>
<keyword evidence="6" id="KW-1185">Reference proteome</keyword>
<keyword evidence="2" id="KW-0804">Transcription</keyword>
<proteinExistence type="predicted"/>
<accession>A0A401G7U6</accession>
<dbReference type="InParanoid" id="A0A401G7U6"/>
<organism evidence="5 6">
    <name type="scientific">Sparassis crispa</name>
    <dbReference type="NCBI Taxonomy" id="139825"/>
    <lineage>
        <taxon>Eukaryota</taxon>
        <taxon>Fungi</taxon>
        <taxon>Dikarya</taxon>
        <taxon>Basidiomycota</taxon>
        <taxon>Agaricomycotina</taxon>
        <taxon>Agaricomycetes</taxon>
        <taxon>Polyporales</taxon>
        <taxon>Sparassidaceae</taxon>
        <taxon>Sparassis</taxon>
    </lineage>
</organism>